<evidence type="ECO:0000256" key="2">
    <source>
        <dbReference type="ARBA" id="ARBA00005581"/>
    </source>
</evidence>
<dbReference type="EMBL" id="SSTD01010113">
    <property type="protein sequence ID" value="TYK13240.1"/>
    <property type="molecule type" value="Genomic_DNA"/>
</dbReference>
<dbReference type="OrthoDB" id="1938697at2759"/>
<dbReference type="PANTHER" id="PTHR31232">
    <property type="match status" value="1"/>
</dbReference>
<protein>
    <recommendedName>
        <fullName evidence="6">S-protein homolog</fullName>
    </recommendedName>
</protein>
<evidence type="ECO:0000256" key="4">
    <source>
        <dbReference type="ARBA" id="ARBA00022525"/>
    </source>
</evidence>
<dbReference type="Pfam" id="PF05938">
    <property type="entry name" value="Self-incomp_S1"/>
    <property type="match status" value="1"/>
</dbReference>
<dbReference type="InterPro" id="IPR010264">
    <property type="entry name" value="Self-incomp_S1"/>
</dbReference>
<dbReference type="Proteomes" id="UP000321393">
    <property type="component" value="Unassembled WGS sequence"/>
</dbReference>
<gene>
    <name evidence="8" type="ORF">E5676_scaffold255G008560</name>
    <name evidence="7" type="ORF">E6C27_scaffold120G001910</name>
</gene>
<proteinExistence type="inferred from homology"/>
<dbReference type="Proteomes" id="UP000321947">
    <property type="component" value="Unassembled WGS sequence"/>
</dbReference>
<dbReference type="EMBL" id="SSTE01010327">
    <property type="protein sequence ID" value="KAA0052584.1"/>
    <property type="molecule type" value="Genomic_DNA"/>
</dbReference>
<sequence length="150" mass="17357">MNVLFIKYCCLVPYVVVVIAMMGESCLGGSKTMPPFSSWKVVVFNQLSPGQSLTVHCKSKDNDLGEHSLRVGEKFSWKFKENLFSTTRFWCSLTSSSKKTVTMDVFWPERHDWLAYRCNYATCIWVAQDDGIYIVNVSTNLREFVRKWDN</sequence>
<name>A0A5A7UB41_CUCMM</name>
<comment type="caution">
    <text evidence="7">The sequence shown here is derived from an EMBL/GenBank/DDBJ whole genome shotgun (WGS) entry which is preliminary data.</text>
</comment>
<keyword evidence="4 6" id="KW-0964">Secreted</keyword>
<dbReference type="PANTHER" id="PTHR31232:SF156">
    <property type="entry name" value="PLANT SELF-INCOMPATIBILITY PROTEIN S1 FAMILY-RELATED"/>
    <property type="match status" value="1"/>
</dbReference>
<comment type="similarity">
    <text evidence="2 6">Belongs to the plant self-incompatibility (S1) protein family.</text>
</comment>
<dbReference type="GO" id="GO:0005576">
    <property type="term" value="C:extracellular region"/>
    <property type="evidence" value="ECO:0007669"/>
    <property type="project" value="UniProtKB-SubCell"/>
</dbReference>
<reference evidence="9 10" key="1">
    <citation type="submission" date="2019-08" db="EMBL/GenBank/DDBJ databases">
        <title>Draft genome sequences of two oriental melons (Cucumis melo L. var makuwa).</title>
        <authorList>
            <person name="Kwon S.-Y."/>
        </authorList>
    </citation>
    <scope>NUCLEOTIDE SEQUENCE [LARGE SCALE GENOMIC DNA]</scope>
    <source>
        <strain evidence="10">cv. Chang Bougi</strain>
        <strain evidence="9">cv. SW 3</strain>
        <tissue evidence="7">Leaf</tissue>
    </source>
</reference>
<dbReference type="GO" id="GO:0060320">
    <property type="term" value="P:rejection of self pollen"/>
    <property type="evidence" value="ECO:0007669"/>
    <property type="project" value="UniProtKB-KW"/>
</dbReference>
<keyword evidence="3 6" id="KW-0713">Self-incompatibility</keyword>
<evidence type="ECO:0000313" key="8">
    <source>
        <dbReference type="EMBL" id="TYK13240.1"/>
    </source>
</evidence>
<evidence type="ECO:0000313" key="9">
    <source>
        <dbReference type="Proteomes" id="UP000321393"/>
    </source>
</evidence>
<accession>A0A5A7UB41</accession>
<evidence type="ECO:0000256" key="5">
    <source>
        <dbReference type="ARBA" id="ARBA00022729"/>
    </source>
</evidence>
<evidence type="ECO:0000256" key="1">
    <source>
        <dbReference type="ARBA" id="ARBA00004613"/>
    </source>
</evidence>
<comment type="subcellular location">
    <subcellularLocation>
        <location evidence="1 6">Secreted</location>
    </subcellularLocation>
</comment>
<evidence type="ECO:0000256" key="3">
    <source>
        <dbReference type="ARBA" id="ARBA00022471"/>
    </source>
</evidence>
<organism evidence="7 9">
    <name type="scientific">Cucumis melo var. makuwa</name>
    <name type="common">Oriental melon</name>
    <dbReference type="NCBI Taxonomy" id="1194695"/>
    <lineage>
        <taxon>Eukaryota</taxon>
        <taxon>Viridiplantae</taxon>
        <taxon>Streptophyta</taxon>
        <taxon>Embryophyta</taxon>
        <taxon>Tracheophyta</taxon>
        <taxon>Spermatophyta</taxon>
        <taxon>Magnoliopsida</taxon>
        <taxon>eudicotyledons</taxon>
        <taxon>Gunneridae</taxon>
        <taxon>Pentapetalae</taxon>
        <taxon>rosids</taxon>
        <taxon>fabids</taxon>
        <taxon>Cucurbitales</taxon>
        <taxon>Cucurbitaceae</taxon>
        <taxon>Benincaseae</taxon>
        <taxon>Cucumis</taxon>
    </lineage>
</organism>
<keyword evidence="5" id="KW-0732">Signal</keyword>
<evidence type="ECO:0000313" key="10">
    <source>
        <dbReference type="Proteomes" id="UP000321947"/>
    </source>
</evidence>
<evidence type="ECO:0000313" key="7">
    <source>
        <dbReference type="EMBL" id="KAA0052584.1"/>
    </source>
</evidence>
<evidence type="ECO:0000256" key="6">
    <source>
        <dbReference type="RuleBase" id="RU367044"/>
    </source>
</evidence>
<dbReference type="AlphaFoldDB" id="A0A5A7UB41"/>